<sequence>MATGLKVWTNNGSVLTIDQNYENLSLYSRGSGETSSANPDLAYGTYTLTVTLPAAVIPQLALRTHDPSKYIGILGLSISGNTYTFLIRTQGGPVAFDWFVFTLPTYIAASTRGLKVWRQSDGRLVFDSGMSWMRVAGQIVNGQGGGQLDPNRTYAIAFCGAAMNQSRQWINNPETQPAQVDQYTYIPGARILNGVFSSADMTVFVQQSSPGTPPDIGYISNGVFAVLALDITGY</sequence>
<evidence type="ECO:0000313" key="1">
    <source>
        <dbReference type="EMBL" id="KOO75376.1"/>
    </source>
</evidence>
<organism evidence="1 2">
    <name type="scientific">Stenotrophomonas maltophilia</name>
    <name type="common">Pseudomonas maltophilia</name>
    <name type="synonym">Xanthomonas maltophilia</name>
    <dbReference type="NCBI Taxonomy" id="40324"/>
    <lineage>
        <taxon>Bacteria</taxon>
        <taxon>Pseudomonadati</taxon>
        <taxon>Pseudomonadota</taxon>
        <taxon>Gammaproteobacteria</taxon>
        <taxon>Lysobacterales</taxon>
        <taxon>Lysobacteraceae</taxon>
        <taxon>Stenotrophomonas</taxon>
        <taxon>Stenotrophomonas maltophilia group</taxon>
    </lineage>
</organism>
<proteinExistence type="predicted"/>
<comment type="caution">
    <text evidence="1">The sequence shown here is derived from an EMBL/GenBank/DDBJ whole genome shotgun (WGS) entry which is preliminary data.</text>
</comment>
<reference evidence="1 2" key="1">
    <citation type="journal article" date="2015" name="Antimicrob. Agents Chemother.">
        <title>Whole-Genome Sequencing Identifies Emergence of a Quinolone Resistance Mutation in a Case of Stenotrophomonas maltophilia Bacteremia.</title>
        <authorList>
            <person name="Pak T.R."/>
            <person name="Altman D.R."/>
            <person name="Attie O."/>
            <person name="Sebra R."/>
            <person name="Hamula C.L."/>
            <person name="Lewis M."/>
            <person name="Deikus G."/>
            <person name="Newman L.C."/>
            <person name="Fang G."/>
            <person name="Hand J."/>
            <person name="Papel G."/>
            <person name="Wallach F."/>
            <person name="Schadt E.E."/>
            <person name="Huprikar S."/>
            <person name="van Bakel H."/>
            <person name="Kasarskis A."/>
            <person name="Bashir A."/>
        </authorList>
    </citation>
    <scope>NUCLEOTIDE SEQUENCE [LARGE SCALE GENOMIC DNA]</scope>
    <source>
        <strain evidence="1 2">ISMMS6</strain>
    </source>
</reference>
<dbReference type="RefSeq" id="WP_053462918.1">
    <property type="nucleotide sequence ID" value="NZ_JZIW01000009.1"/>
</dbReference>
<gene>
    <name evidence="1" type="ORF">VL23_17720</name>
</gene>
<dbReference type="AlphaFoldDB" id="A0AB34TD42"/>
<accession>A0AB34TD42</accession>
<evidence type="ECO:0008006" key="3">
    <source>
        <dbReference type="Google" id="ProtNLM"/>
    </source>
</evidence>
<evidence type="ECO:0000313" key="2">
    <source>
        <dbReference type="Proteomes" id="UP000037632"/>
    </source>
</evidence>
<protein>
    <recommendedName>
        <fullName evidence="3">Virion structural protein</fullName>
    </recommendedName>
</protein>
<dbReference type="EMBL" id="JZIW01000009">
    <property type="protein sequence ID" value="KOO75376.1"/>
    <property type="molecule type" value="Genomic_DNA"/>
</dbReference>
<dbReference type="Proteomes" id="UP000037632">
    <property type="component" value="Unassembled WGS sequence"/>
</dbReference>
<name>A0AB34TD42_STEMA</name>